<name>A0ABR7ULS6_9BRAD</name>
<evidence type="ECO:0000313" key="2">
    <source>
        <dbReference type="Proteomes" id="UP000639516"/>
    </source>
</evidence>
<keyword evidence="2" id="KW-1185">Reference proteome</keyword>
<sequence length="273" mass="30910">MSILKPIDVWDIDTFDEELRAKLRREESLIRDYLTTSRRQFLEREASDHRMPHPQNPHAADYIAFTEEVGRDMESRTIRAWHYARLVDEEVRAMREGGIYTGTLDTLRRRLDAQVTAGALSPADAEKLYKASPCHHPEQQPGRLGKFWMASEPIRADDDGVEPLLENWGGESTYFWLKDERLKALVATIGQPRILEVAVPLAKTTHSYSAGRAVIGAFARTLGCRPDREGFDLYTLEPLELAAILAVHTEGEPKFKKVGRGYPTTFKAACSGR</sequence>
<dbReference type="RefSeq" id="WP_188108193.1">
    <property type="nucleotide sequence ID" value="NZ_JAANIH010000112.1"/>
</dbReference>
<protein>
    <submittedName>
        <fullName evidence="1">Uncharacterized protein</fullName>
    </submittedName>
</protein>
<proteinExistence type="predicted"/>
<gene>
    <name evidence="1" type="ORF">HA482_40140</name>
</gene>
<comment type="caution">
    <text evidence="1">The sequence shown here is derived from an EMBL/GenBank/DDBJ whole genome shotgun (WGS) entry which is preliminary data.</text>
</comment>
<evidence type="ECO:0000313" key="1">
    <source>
        <dbReference type="EMBL" id="MBC9984392.1"/>
    </source>
</evidence>
<organism evidence="1 2">
    <name type="scientific">Bradyrhizobium campsiandrae</name>
    <dbReference type="NCBI Taxonomy" id="1729892"/>
    <lineage>
        <taxon>Bacteria</taxon>
        <taxon>Pseudomonadati</taxon>
        <taxon>Pseudomonadota</taxon>
        <taxon>Alphaproteobacteria</taxon>
        <taxon>Hyphomicrobiales</taxon>
        <taxon>Nitrobacteraceae</taxon>
        <taxon>Bradyrhizobium</taxon>
    </lineage>
</organism>
<dbReference type="EMBL" id="JAATTO010000111">
    <property type="protein sequence ID" value="MBC9984392.1"/>
    <property type="molecule type" value="Genomic_DNA"/>
</dbReference>
<reference evidence="1 2" key="1">
    <citation type="journal article" date="2020" name="Arch. Microbiol.">
        <title>Bradyrhizobium campsiandrae sp. nov., a nitrogen-fixing bacterial strain isolated from a native leguminous tree from the Amazon adapted to flooded conditions.</title>
        <authorList>
            <person name="Cabral Michel D."/>
            <person name="Martins da Costa E."/>
            <person name="Azarias Guimaraes A."/>
            <person name="Soares de Carvalho T."/>
            <person name="Santos de Castro Caputo P."/>
            <person name="Willems A."/>
            <person name="de Souza Moreira F.M."/>
        </authorList>
    </citation>
    <scope>NUCLEOTIDE SEQUENCE [LARGE SCALE GENOMIC DNA]</scope>
    <source>
        <strain evidence="2">INPA 384B</strain>
    </source>
</reference>
<accession>A0ABR7ULS6</accession>
<dbReference type="Proteomes" id="UP000639516">
    <property type="component" value="Unassembled WGS sequence"/>
</dbReference>